<sequence length="101" mass="11352">MHGQTAAAAPQIRQYVKESFPQYAVWEVCDAPKNDTLITSYFNYNNSWYAMAVYAYYAKTQTVTLLHSTKTWVQISVENGKIVATQSSGNADRACYVNLLA</sequence>
<reference evidence="1 2" key="1">
    <citation type="journal article" date="2021" name="ISME Commun">
        <title>Automated analysis of genomic sequences facilitates high-throughput and comprehensive description of bacteria.</title>
        <authorList>
            <person name="Hitch T.C.A."/>
        </authorList>
    </citation>
    <scope>NUCLEOTIDE SEQUENCE [LARGE SCALE GENOMIC DNA]</scope>
    <source>
        <strain evidence="1 2">Sanger_34</strain>
    </source>
</reference>
<organism evidence="1 2">
    <name type="scientific">Agathobaculum ammoniilyticum</name>
    <dbReference type="NCBI Taxonomy" id="2981778"/>
    <lineage>
        <taxon>Bacteria</taxon>
        <taxon>Bacillati</taxon>
        <taxon>Bacillota</taxon>
        <taxon>Clostridia</taxon>
        <taxon>Eubacteriales</taxon>
        <taxon>Butyricicoccaceae</taxon>
        <taxon>Agathobaculum</taxon>
    </lineage>
</organism>
<comment type="caution">
    <text evidence="1">The sequence shown here is derived from an EMBL/GenBank/DDBJ whole genome shotgun (WGS) entry which is preliminary data.</text>
</comment>
<keyword evidence="2" id="KW-1185">Reference proteome</keyword>
<evidence type="ECO:0000313" key="2">
    <source>
        <dbReference type="Proteomes" id="UP001652397"/>
    </source>
</evidence>
<proteinExistence type="predicted"/>
<evidence type="ECO:0000313" key="1">
    <source>
        <dbReference type="EMBL" id="MCU6788618.1"/>
    </source>
</evidence>
<dbReference type="Proteomes" id="UP001652397">
    <property type="component" value="Unassembled WGS sequence"/>
</dbReference>
<dbReference type="EMBL" id="JAOQJE010000004">
    <property type="protein sequence ID" value="MCU6788618.1"/>
    <property type="molecule type" value="Genomic_DNA"/>
</dbReference>
<gene>
    <name evidence="1" type="ORF">OCV66_05865</name>
</gene>
<protein>
    <submittedName>
        <fullName evidence="1">Uncharacterized protein</fullName>
    </submittedName>
</protein>
<name>A0ABT2U1Y3_9FIRM</name>
<accession>A0ABT2U1Y3</accession>